<dbReference type="AlphaFoldDB" id="A0A8T0QJ93"/>
<dbReference type="SMART" id="SM00256">
    <property type="entry name" value="FBOX"/>
    <property type="match status" value="1"/>
</dbReference>
<evidence type="ECO:0000313" key="3">
    <source>
        <dbReference type="Proteomes" id="UP000823388"/>
    </source>
</evidence>
<dbReference type="Proteomes" id="UP000823388">
    <property type="component" value="Chromosome 7K"/>
</dbReference>
<organism evidence="2 3">
    <name type="scientific">Panicum virgatum</name>
    <name type="common">Blackwell switchgrass</name>
    <dbReference type="NCBI Taxonomy" id="38727"/>
    <lineage>
        <taxon>Eukaryota</taxon>
        <taxon>Viridiplantae</taxon>
        <taxon>Streptophyta</taxon>
        <taxon>Embryophyta</taxon>
        <taxon>Tracheophyta</taxon>
        <taxon>Spermatophyta</taxon>
        <taxon>Magnoliopsida</taxon>
        <taxon>Liliopsida</taxon>
        <taxon>Poales</taxon>
        <taxon>Poaceae</taxon>
        <taxon>PACMAD clade</taxon>
        <taxon>Panicoideae</taxon>
        <taxon>Panicodae</taxon>
        <taxon>Paniceae</taxon>
        <taxon>Panicinae</taxon>
        <taxon>Panicum</taxon>
        <taxon>Panicum sect. Hiantes</taxon>
    </lineage>
</organism>
<reference evidence="2" key="1">
    <citation type="submission" date="2020-05" db="EMBL/GenBank/DDBJ databases">
        <title>WGS assembly of Panicum virgatum.</title>
        <authorList>
            <person name="Lovell J.T."/>
            <person name="Jenkins J."/>
            <person name="Shu S."/>
            <person name="Juenger T.E."/>
            <person name="Schmutz J."/>
        </authorList>
    </citation>
    <scope>NUCLEOTIDE SEQUENCE</scope>
    <source>
        <strain evidence="2">AP13</strain>
    </source>
</reference>
<evidence type="ECO:0000259" key="1">
    <source>
        <dbReference type="PROSITE" id="PS50181"/>
    </source>
</evidence>
<feature type="domain" description="F-box" evidence="1">
    <location>
        <begin position="7"/>
        <end position="53"/>
    </location>
</feature>
<dbReference type="SUPFAM" id="SSF81383">
    <property type="entry name" value="F-box domain"/>
    <property type="match status" value="1"/>
</dbReference>
<protein>
    <recommendedName>
        <fullName evidence="1">F-box domain-containing protein</fullName>
    </recommendedName>
</protein>
<accession>A0A8T0QJ93</accession>
<gene>
    <name evidence="2" type="ORF">PVAP13_7KG034200</name>
</gene>
<comment type="caution">
    <text evidence="2">The sequence shown here is derived from an EMBL/GenBank/DDBJ whole genome shotgun (WGS) entry which is preliminary data.</text>
</comment>
<dbReference type="Gene3D" id="1.20.1280.50">
    <property type="match status" value="1"/>
</dbReference>
<proteinExistence type="predicted"/>
<evidence type="ECO:0000313" key="2">
    <source>
        <dbReference type="EMBL" id="KAG2570826.1"/>
    </source>
</evidence>
<dbReference type="PANTHER" id="PTHR34591:SF43">
    <property type="entry name" value="F-BOX DOMAIN-CONTAINING PROTEIN"/>
    <property type="match status" value="1"/>
</dbReference>
<dbReference type="InterPro" id="IPR001810">
    <property type="entry name" value="F-box_dom"/>
</dbReference>
<dbReference type="InterPro" id="IPR036047">
    <property type="entry name" value="F-box-like_dom_sf"/>
</dbReference>
<dbReference type="Pfam" id="PF12937">
    <property type="entry name" value="F-box-like"/>
    <property type="match status" value="1"/>
</dbReference>
<keyword evidence="3" id="KW-1185">Reference proteome</keyword>
<sequence>MNASMETKATVTLPDDLLADILGRLPARSLAASQRVCKAWHELVENRRLLLRLRRLLPHSVRGLFINYQDYGNPHFFARPPLAVAADGARIKGKVDFIVREINGYSFSSWYEVADHCNGILLYRDTDQHVLYVLNPATRRRARLPPCSGEDWKRRAFLVFDPAVSPDYKVLLEPVDPREAACSRLMQWPPAAWKWHEFSSMTGRWKEKVFVLEGEAAGTVGELVLGLDSLRYSMVPRWRYAAYWKGELYVHCRGEFVARFSLLNDKYQVIKSPIDLTDCKNDVRSFLGRSKEGVYFAAIDDGQLQVWKLSESNNDDEMRWELKCHSNLKTHSWWLHERKYDAPWIMDIRYKEESLQQDVCWNSDDDDIIQVSDDEEESCYSYVRFLGFHPYKEVVFLCHEGTAVACHLNSSKVHYLGPIHLGGIYNRGDRESFVYTPCLDWRLRAYASASTCRF</sequence>
<dbReference type="PANTHER" id="PTHR34591">
    <property type="entry name" value="OS03G0653100 PROTEIN-RELATED"/>
    <property type="match status" value="1"/>
</dbReference>
<dbReference type="PROSITE" id="PS50181">
    <property type="entry name" value="FBOX"/>
    <property type="match status" value="1"/>
</dbReference>
<name>A0A8T0QJ93_PANVG</name>
<dbReference type="EMBL" id="CM029049">
    <property type="protein sequence ID" value="KAG2570826.1"/>
    <property type="molecule type" value="Genomic_DNA"/>
</dbReference>